<organism evidence="3 4">
    <name type="scientific">Neotoma lepida</name>
    <name type="common">Desert woodrat</name>
    <dbReference type="NCBI Taxonomy" id="56216"/>
    <lineage>
        <taxon>Eukaryota</taxon>
        <taxon>Metazoa</taxon>
        <taxon>Chordata</taxon>
        <taxon>Craniata</taxon>
        <taxon>Vertebrata</taxon>
        <taxon>Euteleostomi</taxon>
        <taxon>Mammalia</taxon>
        <taxon>Eutheria</taxon>
        <taxon>Euarchontoglires</taxon>
        <taxon>Glires</taxon>
        <taxon>Rodentia</taxon>
        <taxon>Myomorpha</taxon>
        <taxon>Muroidea</taxon>
        <taxon>Cricetidae</taxon>
        <taxon>Neotominae</taxon>
        <taxon>Neotoma</taxon>
    </lineage>
</organism>
<dbReference type="InterPro" id="IPR049387">
    <property type="entry name" value="UFSP2-like_2nd"/>
</dbReference>
<comment type="caution">
    <text evidence="3">The sequence shown here is derived from an EMBL/GenBank/DDBJ whole genome shotgun (WGS) entry which is preliminary data.</text>
</comment>
<dbReference type="AlphaFoldDB" id="A0A1A6GHF7"/>
<reference evidence="3 4" key="1">
    <citation type="submission" date="2016-06" db="EMBL/GenBank/DDBJ databases">
        <title>The Draft Genome Sequence and Annotation of the Desert Woodrat Neotoma lepida.</title>
        <authorList>
            <person name="Campbell M."/>
            <person name="Oakeson K.F."/>
            <person name="Yandell M."/>
            <person name="Halpert J.R."/>
            <person name="Dearing D."/>
        </authorList>
    </citation>
    <scope>NUCLEOTIDE SEQUENCE [LARGE SCALE GENOMIC DNA]</scope>
    <source>
        <strain evidence="3">417</strain>
        <tissue evidence="3">Liver</tissue>
    </source>
</reference>
<accession>A0A1A6GHF7</accession>
<feature type="domain" description="UFSP2 second" evidence="2">
    <location>
        <begin position="15"/>
        <end position="64"/>
    </location>
</feature>
<evidence type="ECO:0000313" key="3">
    <source>
        <dbReference type="EMBL" id="OBS64722.1"/>
    </source>
</evidence>
<proteinExistence type="predicted"/>
<evidence type="ECO:0000313" key="4">
    <source>
        <dbReference type="Proteomes" id="UP000092124"/>
    </source>
</evidence>
<gene>
    <name evidence="3" type="ORF">A6R68_06747</name>
</gene>
<dbReference type="Pfam" id="PF20908">
    <property type="entry name" value="UfSP2_N"/>
    <property type="match status" value="1"/>
</dbReference>
<sequence length="89" mass="9856">MCLISKTFIKNALRQVLDDLTGKLSSDALVFRICNSSVYLWPNSDMNTGELTDSSTCRRLFAAAREASKQGRHLQLGEQATAHGDPEVR</sequence>
<evidence type="ECO:0000256" key="1">
    <source>
        <dbReference type="SAM" id="MobiDB-lite"/>
    </source>
</evidence>
<dbReference type="Proteomes" id="UP000092124">
    <property type="component" value="Unassembled WGS sequence"/>
</dbReference>
<keyword evidence="4" id="KW-1185">Reference proteome</keyword>
<feature type="region of interest" description="Disordered" evidence="1">
    <location>
        <begin position="69"/>
        <end position="89"/>
    </location>
</feature>
<dbReference type="STRING" id="56216.A0A1A6GHF7"/>
<dbReference type="OrthoDB" id="417506at2759"/>
<dbReference type="EMBL" id="LZPO01097150">
    <property type="protein sequence ID" value="OBS64722.1"/>
    <property type="molecule type" value="Genomic_DNA"/>
</dbReference>
<name>A0A1A6GHF7_NEOLE</name>
<protein>
    <recommendedName>
        <fullName evidence="2">UFSP2 second domain-containing protein</fullName>
    </recommendedName>
</protein>
<evidence type="ECO:0000259" key="2">
    <source>
        <dbReference type="Pfam" id="PF20908"/>
    </source>
</evidence>